<evidence type="ECO:0000256" key="2">
    <source>
        <dbReference type="SAM" id="Phobius"/>
    </source>
</evidence>
<sequence length="439" mass="46798">MTTPRPRDWHPLADADPTPGDPEAIRAEVAHMKRLAAMLRAEAADLALIGSADGLKGGYAVKLRDESRELEVHLRETAGRYERVHGHLSGWAAELDDIQSEADRILRGARADASVSASGSASGDTAPDGAEADPLARHRRSLDKVETHRDLRAAHYAARIRHEINDKIKDSWWERRKNEIDGVKGAISLVVDVMSWVATGIALVAIVMTPAGWVAGLAIWLAVGVLAGHLLLAAAGDGSWLDIGMDVFGLLTMGAGTIALKNLTAVRTATKLAAQGAADERAAVSATRSSRSVLDRSSATVNRRGATKAARAKARHDRNIARAAAKRAGRDAAAFEAAAPMAEASQREAVLLGGDRETANLYKDVVRMRAAYPESGAVRRASQGAEVHRNAFRGAWASATSVDLVDKAAGSSDFIPRKPSSSSYGDFKDRYTKEVGTAW</sequence>
<feature type="region of interest" description="Disordered" evidence="1">
    <location>
        <begin position="115"/>
        <end position="136"/>
    </location>
</feature>
<evidence type="ECO:0000256" key="1">
    <source>
        <dbReference type="SAM" id="MobiDB-lite"/>
    </source>
</evidence>
<dbReference type="RefSeq" id="WP_093714276.1">
    <property type="nucleotide sequence ID" value="NZ_FONG01000008.1"/>
</dbReference>
<name>A0A1I2G8X7_9ACTN</name>
<protein>
    <submittedName>
        <fullName evidence="3">Uncharacterized protein</fullName>
    </submittedName>
</protein>
<keyword evidence="2" id="KW-0472">Membrane</keyword>
<feature type="transmembrane region" description="Helical" evidence="2">
    <location>
        <begin position="213"/>
        <end position="235"/>
    </location>
</feature>
<keyword evidence="2" id="KW-0812">Transmembrane</keyword>
<evidence type="ECO:0000313" key="4">
    <source>
        <dbReference type="Proteomes" id="UP000199323"/>
    </source>
</evidence>
<accession>A0A1I2G8X7</accession>
<dbReference type="OrthoDB" id="7343197at2"/>
<evidence type="ECO:0000313" key="3">
    <source>
        <dbReference type="EMBL" id="SFF13420.1"/>
    </source>
</evidence>
<dbReference type="EMBL" id="FONG01000008">
    <property type="protein sequence ID" value="SFF13420.1"/>
    <property type="molecule type" value="Genomic_DNA"/>
</dbReference>
<gene>
    <name evidence="3" type="ORF">SAMN05216251_108319</name>
</gene>
<feature type="compositionally biased region" description="Basic and acidic residues" evidence="1">
    <location>
        <begin position="1"/>
        <end position="13"/>
    </location>
</feature>
<reference evidence="3 4" key="1">
    <citation type="submission" date="2016-10" db="EMBL/GenBank/DDBJ databases">
        <authorList>
            <person name="de Groot N.N."/>
        </authorList>
    </citation>
    <scope>NUCLEOTIDE SEQUENCE [LARGE SCALE GENOMIC DNA]</scope>
    <source>
        <strain evidence="3 4">CGMCC 4.3510</strain>
    </source>
</reference>
<feature type="region of interest" description="Disordered" evidence="1">
    <location>
        <begin position="1"/>
        <end position="21"/>
    </location>
</feature>
<feature type="transmembrane region" description="Helical" evidence="2">
    <location>
        <begin position="185"/>
        <end position="207"/>
    </location>
</feature>
<feature type="compositionally biased region" description="Low complexity" evidence="1">
    <location>
        <begin position="115"/>
        <end position="129"/>
    </location>
</feature>
<dbReference type="STRING" id="380248.SAMN05216251_108319"/>
<keyword evidence="4" id="KW-1185">Reference proteome</keyword>
<organism evidence="3 4">
    <name type="scientific">Actinacidiphila alni</name>
    <dbReference type="NCBI Taxonomy" id="380248"/>
    <lineage>
        <taxon>Bacteria</taxon>
        <taxon>Bacillati</taxon>
        <taxon>Actinomycetota</taxon>
        <taxon>Actinomycetes</taxon>
        <taxon>Kitasatosporales</taxon>
        <taxon>Streptomycetaceae</taxon>
        <taxon>Actinacidiphila</taxon>
    </lineage>
</organism>
<proteinExistence type="predicted"/>
<dbReference type="Proteomes" id="UP000199323">
    <property type="component" value="Unassembled WGS sequence"/>
</dbReference>
<keyword evidence="2" id="KW-1133">Transmembrane helix</keyword>
<dbReference type="AlphaFoldDB" id="A0A1I2G8X7"/>